<keyword evidence="4" id="KW-0547">Nucleotide-binding</keyword>
<dbReference type="CDD" id="cd17959">
    <property type="entry name" value="DEADc_DDX54"/>
    <property type="match status" value="1"/>
</dbReference>
<feature type="compositionally biased region" description="Basic residues" evidence="12">
    <location>
        <begin position="932"/>
        <end position="953"/>
    </location>
</feature>
<dbReference type="InterPro" id="IPR011545">
    <property type="entry name" value="DEAD/DEAH_box_helicase_dom"/>
</dbReference>
<feature type="region of interest" description="Disordered" evidence="12">
    <location>
        <begin position="856"/>
        <end position="967"/>
    </location>
</feature>
<dbReference type="Pfam" id="PF00270">
    <property type="entry name" value="DEAD"/>
    <property type="match status" value="1"/>
</dbReference>
<evidence type="ECO:0000256" key="11">
    <source>
        <dbReference type="PROSITE-ProRule" id="PRU00552"/>
    </source>
</evidence>
<evidence type="ECO:0000259" key="13">
    <source>
        <dbReference type="PROSITE" id="PS51192"/>
    </source>
</evidence>
<dbReference type="InterPro" id="IPR033517">
    <property type="entry name" value="DDX54/DBP10_DEAD-box_helicase"/>
</dbReference>
<comment type="similarity">
    <text evidence="2">Belongs to the DEAD box helicase family. DDX54/DBP10 subfamily.</text>
</comment>
<evidence type="ECO:0000256" key="3">
    <source>
        <dbReference type="ARBA" id="ARBA00012552"/>
    </source>
</evidence>
<feature type="region of interest" description="Disordered" evidence="12">
    <location>
        <begin position="1"/>
        <end position="172"/>
    </location>
</feature>
<feature type="compositionally biased region" description="Basic residues" evidence="12">
    <location>
        <begin position="1"/>
        <end position="10"/>
    </location>
</feature>
<dbReference type="PROSITE" id="PS00039">
    <property type="entry name" value="DEAD_ATP_HELICASE"/>
    <property type="match status" value="1"/>
</dbReference>
<evidence type="ECO:0000256" key="2">
    <source>
        <dbReference type="ARBA" id="ARBA00010379"/>
    </source>
</evidence>
<evidence type="ECO:0000256" key="9">
    <source>
        <dbReference type="ARBA" id="ARBA00023242"/>
    </source>
</evidence>
<dbReference type="PROSITE" id="PS51192">
    <property type="entry name" value="HELICASE_ATP_BIND_1"/>
    <property type="match status" value="1"/>
</dbReference>
<protein>
    <recommendedName>
        <fullName evidence="3">RNA helicase</fullName>
        <ecNumber evidence="3">3.6.4.13</ecNumber>
    </recommendedName>
</protein>
<dbReference type="Pfam" id="PF08147">
    <property type="entry name" value="DBP10CT"/>
    <property type="match status" value="1"/>
</dbReference>
<dbReference type="SMART" id="SM00487">
    <property type="entry name" value="DEXDc"/>
    <property type="match status" value="1"/>
</dbReference>
<dbReference type="GO" id="GO:0005829">
    <property type="term" value="C:cytosol"/>
    <property type="evidence" value="ECO:0007669"/>
    <property type="project" value="TreeGrafter"/>
</dbReference>
<dbReference type="InterPro" id="IPR050079">
    <property type="entry name" value="DEAD_box_RNA_helicase"/>
</dbReference>
<dbReference type="FunFam" id="3.40.50.300:FF:000865">
    <property type="entry name" value="ATP-dependent RNA helicase DDX54"/>
    <property type="match status" value="1"/>
</dbReference>
<dbReference type="InterPro" id="IPR014014">
    <property type="entry name" value="RNA_helicase_DEAD_Q_motif"/>
</dbReference>
<dbReference type="InterPro" id="IPR014001">
    <property type="entry name" value="Helicase_ATP-bd"/>
</dbReference>
<sequence>MKFTPKKGGHSPHTNTRSNSGFKQIQLGGGNRNKRDGFIRKNKHFNSSPGRSQGGNKFRGSGGSGSRDGAPAHRNYNQGSKNFKINNKNHNKIDGNASFSSGGRGDNKGFGNRNVKNQFQHKVKKGPGFGNKTRFNKRVGNDDDSEEEEEKLGNPNFIQVKRQDKKNKSGVADELEVTSMIEQFKSFKEIKTFEDDDDESDDEDDFTKGANEMGAESSGLGPKGSKKKTGGFQSMGLSPLVLKGVLRRGYKVPTPIQRKTVPLILEGRDVVAMARTGSGKTAAFLIPLFEKLHINKTAIGSTTKFPRALILSPTRELAMQTVKFFREIGRFVNLKVATILGGDSMENQFQVIHDKPDVVIATPGRFMHLCVEMEMKLDGVEYVVFDEADRLFEMGFGEQVSEIVRRLPESRQTVLFSATLPKLLVEFTKAGLHDPSLIRLDVDSKLPEMLKLTYLACRSEDKLAALLHLIKNLIDEKGQTIVFVATKHHVEFIHQLLDEENISNCYIYSSLDPAARKISIAKFRSGKCNVMIVTDIAARGIDIPILDNVINFHFPAKPKLFMHRVGRVARAGRSGVAYSIIAPDEVAFLLDLHLFLNKTLKFNNLLDGSADNESVLVGRIPQDVLNEENGIISNIVTIKAELETLSKTCKNGYSQYLKSRPSASTESNRRAKDIEVSRLPIHPIFSAHVDADPMDTLISQIHRYRPHSTIFEIGPKASSETNKIMKIKRSKDQRSVEKYRTTKLNSQSIYGIGRPDKLQKKDVENFIPYLPKDHLTETGLSVGTTFDKQIQESVMDITGDDSDMLKAQRSIMKWDQKKKKYVSTGKDLKAKKIKTESGAWISASYKSDRYKVWQDKSKLQQQSESNSDDDNSDGDDFAKKGSNPAFRQPAFSKRLVKTGKNDGPSGVNKQKGVKFNSELKRPEQILKDRKVKEKKRLKNQSQASKKKKGRKGGRGGSLGGGGNRKKK</sequence>
<dbReference type="PANTHER" id="PTHR47959:SF8">
    <property type="entry name" value="RNA HELICASE"/>
    <property type="match status" value="1"/>
</dbReference>
<evidence type="ECO:0000256" key="4">
    <source>
        <dbReference type="ARBA" id="ARBA00022741"/>
    </source>
</evidence>
<keyword evidence="5" id="KW-0378">Hydrolase</keyword>
<dbReference type="CDD" id="cd18787">
    <property type="entry name" value="SF2_C_DEAD"/>
    <property type="match status" value="1"/>
</dbReference>
<feature type="compositionally biased region" description="Gly residues" evidence="12">
    <location>
        <begin position="954"/>
        <end position="967"/>
    </location>
</feature>
<dbReference type="Proteomes" id="UP000198287">
    <property type="component" value="Unassembled WGS sequence"/>
</dbReference>
<proteinExistence type="inferred from homology"/>
<accession>A0A226EK89</accession>
<keyword evidence="9" id="KW-0539">Nucleus</keyword>
<dbReference type="GO" id="GO:0003723">
    <property type="term" value="F:RNA binding"/>
    <property type="evidence" value="ECO:0007669"/>
    <property type="project" value="UniProtKB-KW"/>
</dbReference>
<name>A0A226EK89_FOLCA</name>
<comment type="catalytic activity">
    <reaction evidence="10">
        <text>ATP + H2O = ADP + phosphate + H(+)</text>
        <dbReference type="Rhea" id="RHEA:13065"/>
        <dbReference type="ChEBI" id="CHEBI:15377"/>
        <dbReference type="ChEBI" id="CHEBI:15378"/>
        <dbReference type="ChEBI" id="CHEBI:30616"/>
        <dbReference type="ChEBI" id="CHEBI:43474"/>
        <dbReference type="ChEBI" id="CHEBI:456216"/>
        <dbReference type="EC" id="3.6.4.13"/>
    </reaction>
</comment>
<evidence type="ECO:0000259" key="15">
    <source>
        <dbReference type="PROSITE" id="PS51195"/>
    </source>
</evidence>
<dbReference type="OMA" id="EDQFGMM"/>
<dbReference type="PROSITE" id="PS51194">
    <property type="entry name" value="HELICASE_CTER"/>
    <property type="match status" value="1"/>
</dbReference>
<evidence type="ECO:0000256" key="8">
    <source>
        <dbReference type="ARBA" id="ARBA00022884"/>
    </source>
</evidence>
<keyword evidence="7" id="KW-0067">ATP-binding</keyword>
<dbReference type="Gene3D" id="3.40.50.300">
    <property type="entry name" value="P-loop containing nucleotide triphosphate hydrolases"/>
    <property type="match status" value="2"/>
</dbReference>
<feature type="short sequence motif" description="Q motif" evidence="11">
    <location>
        <begin position="230"/>
        <end position="258"/>
    </location>
</feature>
<feature type="domain" description="Helicase C-terminal" evidence="14">
    <location>
        <begin position="465"/>
        <end position="613"/>
    </location>
</feature>
<dbReference type="SUPFAM" id="SSF52540">
    <property type="entry name" value="P-loop containing nucleoside triphosphate hydrolases"/>
    <property type="match status" value="1"/>
</dbReference>
<evidence type="ECO:0000259" key="14">
    <source>
        <dbReference type="PROSITE" id="PS51194"/>
    </source>
</evidence>
<dbReference type="GO" id="GO:0005524">
    <property type="term" value="F:ATP binding"/>
    <property type="evidence" value="ECO:0007669"/>
    <property type="project" value="UniProtKB-KW"/>
</dbReference>
<dbReference type="EC" id="3.6.4.13" evidence="3"/>
<evidence type="ECO:0000256" key="5">
    <source>
        <dbReference type="ARBA" id="ARBA00022801"/>
    </source>
</evidence>
<dbReference type="InterPro" id="IPR001650">
    <property type="entry name" value="Helicase_C-like"/>
</dbReference>
<feature type="region of interest" description="Disordered" evidence="12">
    <location>
        <begin position="191"/>
        <end position="232"/>
    </location>
</feature>
<dbReference type="OrthoDB" id="10261375at2759"/>
<dbReference type="Pfam" id="PF00271">
    <property type="entry name" value="Helicase_C"/>
    <property type="match status" value="1"/>
</dbReference>
<dbReference type="GO" id="GO:0016887">
    <property type="term" value="F:ATP hydrolysis activity"/>
    <property type="evidence" value="ECO:0007669"/>
    <property type="project" value="RHEA"/>
</dbReference>
<dbReference type="GO" id="GO:0005730">
    <property type="term" value="C:nucleolus"/>
    <property type="evidence" value="ECO:0007669"/>
    <property type="project" value="UniProtKB-SubCell"/>
</dbReference>
<evidence type="ECO:0000256" key="7">
    <source>
        <dbReference type="ARBA" id="ARBA00022840"/>
    </source>
</evidence>
<dbReference type="STRING" id="158441.A0A226EK89"/>
<dbReference type="GO" id="GO:0010468">
    <property type="term" value="P:regulation of gene expression"/>
    <property type="evidence" value="ECO:0007669"/>
    <property type="project" value="UniProtKB-ARBA"/>
</dbReference>
<dbReference type="AlphaFoldDB" id="A0A226EK89"/>
<comment type="caution">
    <text evidence="16">The sequence shown here is derived from an EMBL/GenBank/DDBJ whole genome shotgun (WGS) entry which is preliminary data.</text>
</comment>
<evidence type="ECO:0000256" key="12">
    <source>
        <dbReference type="SAM" id="MobiDB-lite"/>
    </source>
</evidence>
<feature type="compositionally biased region" description="Acidic residues" evidence="12">
    <location>
        <begin position="194"/>
        <end position="205"/>
    </location>
</feature>
<keyword evidence="6 16" id="KW-0347">Helicase</keyword>
<evidence type="ECO:0000256" key="6">
    <source>
        <dbReference type="ARBA" id="ARBA00022806"/>
    </source>
</evidence>
<evidence type="ECO:0000256" key="10">
    <source>
        <dbReference type="ARBA" id="ARBA00047984"/>
    </source>
</evidence>
<feature type="compositionally biased region" description="Acidic residues" evidence="12">
    <location>
        <begin position="866"/>
        <end position="875"/>
    </location>
</feature>
<gene>
    <name evidence="16" type="ORF">Fcan01_08486</name>
</gene>
<keyword evidence="8" id="KW-0694">RNA-binding</keyword>
<dbReference type="SMART" id="SM01123">
    <property type="entry name" value="DBP10CT"/>
    <property type="match status" value="1"/>
</dbReference>
<evidence type="ECO:0000313" key="16">
    <source>
        <dbReference type="EMBL" id="OXA57618.1"/>
    </source>
</evidence>
<feature type="domain" description="DEAD-box RNA helicase Q" evidence="15">
    <location>
        <begin position="230"/>
        <end position="258"/>
    </location>
</feature>
<organism evidence="16 17">
    <name type="scientific">Folsomia candida</name>
    <name type="common">Springtail</name>
    <dbReference type="NCBI Taxonomy" id="158441"/>
    <lineage>
        <taxon>Eukaryota</taxon>
        <taxon>Metazoa</taxon>
        <taxon>Ecdysozoa</taxon>
        <taxon>Arthropoda</taxon>
        <taxon>Hexapoda</taxon>
        <taxon>Collembola</taxon>
        <taxon>Entomobryomorpha</taxon>
        <taxon>Isotomoidea</taxon>
        <taxon>Isotomidae</taxon>
        <taxon>Proisotominae</taxon>
        <taxon>Folsomia</taxon>
    </lineage>
</organism>
<dbReference type="GO" id="GO:0003724">
    <property type="term" value="F:RNA helicase activity"/>
    <property type="evidence" value="ECO:0007669"/>
    <property type="project" value="UniProtKB-EC"/>
</dbReference>
<feature type="domain" description="Helicase ATP-binding" evidence="13">
    <location>
        <begin position="261"/>
        <end position="438"/>
    </location>
</feature>
<dbReference type="SMART" id="SM00490">
    <property type="entry name" value="HELICc"/>
    <property type="match status" value="1"/>
</dbReference>
<evidence type="ECO:0000256" key="1">
    <source>
        <dbReference type="ARBA" id="ARBA00004604"/>
    </source>
</evidence>
<evidence type="ECO:0000313" key="17">
    <source>
        <dbReference type="Proteomes" id="UP000198287"/>
    </source>
</evidence>
<dbReference type="InterPro" id="IPR027417">
    <property type="entry name" value="P-loop_NTPase"/>
</dbReference>
<comment type="subcellular location">
    <subcellularLocation>
        <location evidence="1">Nucleus</location>
        <location evidence="1">Nucleolus</location>
    </subcellularLocation>
</comment>
<dbReference type="PROSITE" id="PS51195">
    <property type="entry name" value="Q_MOTIF"/>
    <property type="match status" value="1"/>
</dbReference>
<dbReference type="PANTHER" id="PTHR47959">
    <property type="entry name" value="ATP-DEPENDENT RNA HELICASE RHLE-RELATED"/>
    <property type="match status" value="1"/>
</dbReference>
<dbReference type="InterPro" id="IPR000629">
    <property type="entry name" value="RNA-helicase_DEAD-box_CS"/>
</dbReference>
<dbReference type="InterPro" id="IPR012541">
    <property type="entry name" value="DBP10_C"/>
</dbReference>
<feature type="compositionally biased region" description="Basic and acidic residues" evidence="12">
    <location>
        <begin position="917"/>
        <end position="931"/>
    </location>
</feature>
<feature type="compositionally biased region" description="Polar residues" evidence="12">
    <location>
        <begin position="12"/>
        <end position="23"/>
    </location>
</feature>
<keyword evidence="17" id="KW-1185">Reference proteome</keyword>
<dbReference type="EMBL" id="LNIX01000003">
    <property type="protein sequence ID" value="OXA57618.1"/>
    <property type="molecule type" value="Genomic_DNA"/>
</dbReference>
<reference evidence="16 17" key="1">
    <citation type="submission" date="2015-12" db="EMBL/GenBank/DDBJ databases">
        <title>The genome of Folsomia candida.</title>
        <authorList>
            <person name="Faddeeva A."/>
            <person name="Derks M.F."/>
            <person name="Anvar Y."/>
            <person name="Smit S."/>
            <person name="Van Straalen N."/>
            <person name="Roelofs D."/>
        </authorList>
    </citation>
    <scope>NUCLEOTIDE SEQUENCE [LARGE SCALE GENOMIC DNA]</scope>
    <source>
        <strain evidence="16 17">VU population</strain>
        <tissue evidence="16">Whole body</tissue>
    </source>
</reference>